<dbReference type="Pfam" id="PF01018">
    <property type="entry name" value="GTP1_OBG"/>
    <property type="match status" value="1"/>
</dbReference>
<name>A0A9D2GT62_9BACT</name>
<evidence type="ECO:0000256" key="3">
    <source>
        <dbReference type="ARBA" id="ARBA00022723"/>
    </source>
</evidence>
<evidence type="ECO:0000256" key="5">
    <source>
        <dbReference type="ARBA" id="ARBA00022801"/>
    </source>
</evidence>
<accession>A0A9D2GT62</accession>
<feature type="binding site" evidence="8">
    <location>
        <position position="173"/>
    </location>
    <ligand>
        <name>Mg(2+)</name>
        <dbReference type="ChEBI" id="CHEBI:18420"/>
    </ligand>
</feature>
<feature type="binding site" evidence="8">
    <location>
        <begin position="166"/>
        <end position="173"/>
    </location>
    <ligand>
        <name>GTP</name>
        <dbReference type="ChEBI" id="CHEBI:37565"/>
    </ligand>
</feature>
<evidence type="ECO:0000259" key="9">
    <source>
        <dbReference type="PROSITE" id="PS51710"/>
    </source>
</evidence>
<dbReference type="CDD" id="cd01898">
    <property type="entry name" value="Obg"/>
    <property type="match status" value="1"/>
</dbReference>
<feature type="domain" description="Obg" evidence="10">
    <location>
        <begin position="1"/>
        <end position="159"/>
    </location>
</feature>
<evidence type="ECO:0000313" key="12">
    <source>
        <dbReference type="Proteomes" id="UP000824176"/>
    </source>
</evidence>
<dbReference type="FunFam" id="2.70.210.12:FF:000001">
    <property type="entry name" value="GTPase Obg"/>
    <property type="match status" value="1"/>
</dbReference>
<keyword evidence="5 8" id="KW-0378">Hydrolase</keyword>
<comment type="similarity">
    <text evidence="1 8">Belongs to the TRAFAC class OBG-HflX-like GTPase superfamily. OBG GTPase family.</text>
</comment>
<comment type="cofactor">
    <cofactor evidence="8">
        <name>Mg(2+)</name>
        <dbReference type="ChEBI" id="CHEBI:18420"/>
    </cofactor>
</comment>
<feature type="binding site" evidence="8">
    <location>
        <begin position="191"/>
        <end position="195"/>
    </location>
    <ligand>
        <name>GTP</name>
        <dbReference type="ChEBI" id="CHEBI:37565"/>
    </ligand>
</feature>
<dbReference type="AlphaFoldDB" id="A0A9D2GT62"/>
<dbReference type="Gene3D" id="2.70.210.12">
    <property type="entry name" value="GTP1/OBG domain"/>
    <property type="match status" value="1"/>
</dbReference>
<dbReference type="HAMAP" id="MF_01454">
    <property type="entry name" value="GTPase_Obg"/>
    <property type="match status" value="1"/>
</dbReference>
<evidence type="ECO:0000256" key="7">
    <source>
        <dbReference type="ARBA" id="ARBA00023134"/>
    </source>
</evidence>
<reference evidence="11" key="2">
    <citation type="submission" date="2021-04" db="EMBL/GenBank/DDBJ databases">
        <authorList>
            <person name="Gilroy R."/>
        </authorList>
    </citation>
    <scope>NUCLEOTIDE SEQUENCE</scope>
    <source>
        <strain evidence="11">ChiW4-1371</strain>
    </source>
</reference>
<dbReference type="EMBL" id="DXAQ01000097">
    <property type="protein sequence ID" value="HIZ89532.1"/>
    <property type="molecule type" value="Genomic_DNA"/>
</dbReference>
<evidence type="ECO:0000256" key="1">
    <source>
        <dbReference type="ARBA" id="ARBA00007699"/>
    </source>
</evidence>
<comment type="function">
    <text evidence="8">An essential GTPase which binds GTP, GDP and possibly (p)ppGpp with moderate affinity, with high nucleotide exchange rates and a fairly low GTP hydrolysis rate. Plays a role in control of the cell cycle, stress response, ribosome biogenesis and in those bacteria that undergo differentiation, in morphogenesis control.</text>
</comment>
<evidence type="ECO:0000256" key="8">
    <source>
        <dbReference type="HAMAP-Rule" id="MF_01454"/>
    </source>
</evidence>
<feature type="binding site" evidence="8">
    <location>
        <begin position="213"/>
        <end position="216"/>
    </location>
    <ligand>
        <name>GTP</name>
        <dbReference type="ChEBI" id="CHEBI:37565"/>
    </ligand>
</feature>
<dbReference type="InterPro" id="IPR045086">
    <property type="entry name" value="OBG_GTPase"/>
</dbReference>
<dbReference type="GO" id="GO:0005737">
    <property type="term" value="C:cytoplasm"/>
    <property type="evidence" value="ECO:0007669"/>
    <property type="project" value="UniProtKB-SubCell"/>
</dbReference>
<keyword evidence="4 8" id="KW-0547">Nucleotide-binding</keyword>
<dbReference type="InterPro" id="IPR014100">
    <property type="entry name" value="GTP-bd_Obg/CgtA"/>
</dbReference>
<dbReference type="PANTHER" id="PTHR11702">
    <property type="entry name" value="DEVELOPMENTALLY REGULATED GTP-BINDING PROTEIN-RELATED"/>
    <property type="match status" value="1"/>
</dbReference>
<feature type="binding site" evidence="8">
    <location>
        <begin position="309"/>
        <end position="311"/>
    </location>
    <ligand>
        <name>GTP</name>
        <dbReference type="ChEBI" id="CHEBI:37565"/>
    </ligand>
</feature>
<dbReference type="InterPro" id="IPR031167">
    <property type="entry name" value="G_OBG"/>
</dbReference>
<organism evidence="11 12">
    <name type="scientific">Candidatus Mucispirillum faecigallinarum</name>
    <dbReference type="NCBI Taxonomy" id="2838699"/>
    <lineage>
        <taxon>Bacteria</taxon>
        <taxon>Pseudomonadati</taxon>
        <taxon>Deferribacterota</taxon>
        <taxon>Deferribacteres</taxon>
        <taxon>Deferribacterales</taxon>
        <taxon>Mucispirillaceae</taxon>
        <taxon>Mucispirillum</taxon>
    </lineage>
</organism>
<dbReference type="GO" id="GO:0003924">
    <property type="term" value="F:GTPase activity"/>
    <property type="evidence" value="ECO:0007669"/>
    <property type="project" value="UniProtKB-UniRule"/>
</dbReference>
<evidence type="ECO:0000256" key="2">
    <source>
        <dbReference type="ARBA" id="ARBA00022490"/>
    </source>
</evidence>
<keyword evidence="2 8" id="KW-0963">Cytoplasm</keyword>
<dbReference type="EC" id="3.6.5.-" evidence="8"/>
<gene>
    <name evidence="11" type="primary">obgE</name>
    <name evidence="8" type="synonym">obg</name>
    <name evidence="11" type="ORF">H9804_06280</name>
</gene>
<dbReference type="InterPro" id="IPR006073">
    <property type="entry name" value="GTP-bd"/>
</dbReference>
<dbReference type="Proteomes" id="UP000824176">
    <property type="component" value="Unassembled WGS sequence"/>
</dbReference>
<dbReference type="NCBIfam" id="NF008955">
    <property type="entry name" value="PRK12297.1"/>
    <property type="match status" value="1"/>
</dbReference>
<sequence length="342" mass="37077">MKFIDTASIKLKAGSGGNGCISFRREKYVPKGGPNGGNGGNGASIYFIGDKSRHTLMDFRYKSVYKAPNGEKGKGSDMHGKAGEDLILPVPLGTIIKNAETGDIIADITHDGEKVLAALGGRGGRGNMNFATPEQRAPRYAEDGKPGQEIDVELELKLLADVGIIGFPNAGKSTFISVVSAAKPKIADYPFTTLTPNLGVIKDGHGGSFVIADMPGLIENAHAGAGLGQQFLRHIERTSLLLHFIDSSSEESMIERYETIRKELALYAESLKDKKEIAAATKMDACNQKNFEEFEKYAKENNITLFKISSLTHTGTKELIEYVSEIVKTDRKNHDEIIPDAE</sequence>
<evidence type="ECO:0000256" key="6">
    <source>
        <dbReference type="ARBA" id="ARBA00022842"/>
    </source>
</evidence>
<dbReference type="NCBIfam" id="TIGR02729">
    <property type="entry name" value="Obg_CgtA"/>
    <property type="match status" value="1"/>
</dbReference>
<keyword evidence="7 8" id="KW-0342">GTP-binding</keyword>
<dbReference type="PIRSF" id="PIRSF002401">
    <property type="entry name" value="GTP_bd_Obg/CgtA"/>
    <property type="match status" value="1"/>
</dbReference>
<feature type="domain" description="OBG-type G" evidence="9">
    <location>
        <begin position="160"/>
        <end position="328"/>
    </location>
</feature>
<dbReference type="PROSITE" id="PS51710">
    <property type="entry name" value="G_OBG"/>
    <property type="match status" value="1"/>
</dbReference>
<dbReference type="InterPro" id="IPR006074">
    <property type="entry name" value="GTP1-OBG_CS"/>
</dbReference>
<dbReference type="PROSITE" id="PS00905">
    <property type="entry name" value="GTP1_OBG"/>
    <property type="match status" value="1"/>
</dbReference>
<protein>
    <recommendedName>
        <fullName evidence="8">GTPase Obg</fullName>
        <ecNumber evidence="8">3.6.5.-</ecNumber>
    </recommendedName>
    <alternativeName>
        <fullName evidence="8">GTP-binding protein Obg</fullName>
    </alternativeName>
</protein>
<evidence type="ECO:0000259" key="10">
    <source>
        <dbReference type="PROSITE" id="PS51883"/>
    </source>
</evidence>
<comment type="caution">
    <text evidence="11">The sequence shown here is derived from an EMBL/GenBank/DDBJ whole genome shotgun (WGS) entry which is preliminary data.</text>
</comment>
<dbReference type="SUPFAM" id="SSF82051">
    <property type="entry name" value="Obg GTP-binding protein N-terminal domain"/>
    <property type="match status" value="1"/>
</dbReference>
<keyword evidence="6 8" id="KW-0460">Magnesium</keyword>
<dbReference type="Pfam" id="PF01926">
    <property type="entry name" value="MMR_HSR1"/>
    <property type="match status" value="1"/>
</dbReference>
<dbReference type="GO" id="GO:0042254">
    <property type="term" value="P:ribosome biogenesis"/>
    <property type="evidence" value="ECO:0007669"/>
    <property type="project" value="UniProtKB-UniRule"/>
</dbReference>
<dbReference type="GO" id="GO:0000287">
    <property type="term" value="F:magnesium ion binding"/>
    <property type="evidence" value="ECO:0007669"/>
    <property type="project" value="InterPro"/>
</dbReference>
<dbReference type="InterPro" id="IPR036726">
    <property type="entry name" value="GTP1_OBG_dom_sf"/>
</dbReference>
<dbReference type="InterPro" id="IPR027417">
    <property type="entry name" value="P-loop_NTPase"/>
</dbReference>
<keyword evidence="3 8" id="KW-0479">Metal-binding</keyword>
<comment type="subcellular location">
    <subcellularLocation>
        <location evidence="8">Cytoplasm</location>
    </subcellularLocation>
</comment>
<comment type="subunit">
    <text evidence="8">Monomer.</text>
</comment>
<dbReference type="SUPFAM" id="SSF52540">
    <property type="entry name" value="P-loop containing nucleoside triphosphate hydrolases"/>
    <property type="match status" value="1"/>
</dbReference>
<dbReference type="PRINTS" id="PR00326">
    <property type="entry name" value="GTP1OBG"/>
</dbReference>
<reference evidence="11" key="1">
    <citation type="journal article" date="2021" name="PeerJ">
        <title>Extensive microbial diversity within the chicken gut microbiome revealed by metagenomics and culture.</title>
        <authorList>
            <person name="Gilroy R."/>
            <person name="Ravi A."/>
            <person name="Getino M."/>
            <person name="Pursley I."/>
            <person name="Horton D.L."/>
            <person name="Alikhan N.F."/>
            <person name="Baker D."/>
            <person name="Gharbi K."/>
            <person name="Hall N."/>
            <person name="Watson M."/>
            <person name="Adriaenssens E.M."/>
            <person name="Foster-Nyarko E."/>
            <person name="Jarju S."/>
            <person name="Secka A."/>
            <person name="Antonio M."/>
            <person name="Oren A."/>
            <person name="Chaudhuri R.R."/>
            <person name="La Ragione R."/>
            <person name="Hildebrand F."/>
            <person name="Pallen M.J."/>
        </authorList>
    </citation>
    <scope>NUCLEOTIDE SEQUENCE</scope>
    <source>
        <strain evidence="11">ChiW4-1371</strain>
    </source>
</reference>
<dbReference type="InterPro" id="IPR006169">
    <property type="entry name" value="GTP1_OBG_dom"/>
</dbReference>
<dbReference type="PROSITE" id="PS51883">
    <property type="entry name" value="OBG"/>
    <property type="match status" value="1"/>
</dbReference>
<dbReference type="PANTHER" id="PTHR11702:SF31">
    <property type="entry name" value="MITOCHONDRIAL RIBOSOME-ASSOCIATED GTPASE 2"/>
    <property type="match status" value="1"/>
</dbReference>
<feature type="binding site" evidence="8">
    <location>
        <position position="193"/>
    </location>
    <ligand>
        <name>Mg(2+)</name>
        <dbReference type="ChEBI" id="CHEBI:18420"/>
    </ligand>
</feature>
<feature type="binding site" evidence="8">
    <location>
        <begin position="281"/>
        <end position="284"/>
    </location>
    <ligand>
        <name>GTP</name>
        <dbReference type="ChEBI" id="CHEBI:37565"/>
    </ligand>
</feature>
<evidence type="ECO:0000256" key="4">
    <source>
        <dbReference type="ARBA" id="ARBA00022741"/>
    </source>
</evidence>
<dbReference type="GO" id="GO:0043022">
    <property type="term" value="F:ribosome binding"/>
    <property type="evidence" value="ECO:0007669"/>
    <property type="project" value="UniProtKB-ARBA"/>
</dbReference>
<dbReference type="GO" id="GO:0005525">
    <property type="term" value="F:GTP binding"/>
    <property type="evidence" value="ECO:0007669"/>
    <property type="project" value="UniProtKB-UniRule"/>
</dbReference>
<dbReference type="NCBIfam" id="NF008956">
    <property type="entry name" value="PRK12299.1"/>
    <property type="match status" value="1"/>
</dbReference>
<evidence type="ECO:0000313" key="11">
    <source>
        <dbReference type="EMBL" id="HIZ89532.1"/>
    </source>
</evidence>
<dbReference type="Gene3D" id="3.40.50.300">
    <property type="entry name" value="P-loop containing nucleotide triphosphate hydrolases"/>
    <property type="match status" value="1"/>
</dbReference>
<proteinExistence type="inferred from homology"/>